<feature type="non-terminal residue" evidence="1">
    <location>
        <position position="44"/>
    </location>
</feature>
<proteinExistence type="predicted"/>
<evidence type="ECO:0000313" key="2">
    <source>
        <dbReference type="Proteomes" id="UP000265520"/>
    </source>
</evidence>
<sequence>MCTPQAAKPEWILDSGATHHLINTLEDIHVTHPYHGSDKITIGD</sequence>
<dbReference type="AlphaFoldDB" id="A0A392VUK5"/>
<accession>A0A392VUK5</accession>
<organism evidence="1 2">
    <name type="scientific">Trifolium medium</name>
    <dbReference type="NCBI Taxonomy" id="97028"/>
    <lineage>
        <taxon>Eukaryota</taxon>
        <taxon>Viridiplantae</taxon>
        <taxon>Streptophyta</taxon>
        <taxon>Embryophyta</taxon>
        <taxon>Tracheophyta</taxon>
        <taxon>Spermatophyta</taxon>
        <taxon>Magnoliopsida</taxon>
        <taxon>eudicotyledons</taxon>
        <taxon>Gunneridae</taxon>
        <taxon>Pentapetalae</taxon>
        <taxon>rosids</taxon>
        <taxon>fabids</taxon>
        <taxon>Fabales</taxon>
        <taxon>Fabaceae</taxon>
        <taxon>Papilionoideae</taxon>
        <taxon>50 kb inversion clade</taxon>
        <taxon>NPAAA clade</taxon>
        <taxon>Hologalegina</taxon>
        <taxon>IRL clade</taxon>
        <taxon>Trifolieae</taxon>
        <taxon>Trifolium</taxon>
    </lineage>
</organism>
<protein>
    <submittedName>
        <fullName evidence="1">Uncharacterized protein</fullName>
    </submittedName>
</protein>
<dbReference type="Proteomes" id="UP000265520">
    <property type="component" value="Unassembled WGS sequence"/>
</dbReference>
<comment type="caution">
    <text evidence="1">The sequence shown here is derived from an EMBL/GenBank/DDBJ whole genome shotgun (WGS) entry which is preliminary data.</text>
</comment>
<dbReference type="EMBL" id="LXQA011250422">
    <property type="protein sequence ID" value="MCI90651.1"/>
    <property type="molecule type" value="Genomic_DNA"/>
</dbReference>
<evidence type="ECO:0000313" key="1">
    <source>
        <dbReference type="EMBL" id="MCI90651.1"/>
    </source>
</evidence>
<reference evidence="1 2" key="1">
    <citation type="journal article" date="2018" name="Front. Plant Sci.">
        <title>Red Clover (Trifolium pratense) and Zigzag Clover (T. medium) - A Picture of Genomic Similarities and Differences.</title>
        <authorList>
            <person name="Dluhosova J."/>
            <person name="Istvanek J."/>
            <person name="Nedelnik J."/>
            <person name="Repkova J."/>
        </authorList>
    </citation>
    <scope>NUCLEOTIDE SEQUENCE [LARGE SCALE GENOMIC DNA]</scope>
    <source>
        <strain evidence="2">cv. 10/8</strain>
        <tissue evidence="1">Leaf</tissue>
    </source>
</reference>
<name>A0A392VUK5_9FABA</name>
<keyword evidence="2" id="KW-1185">Reference proteome</keyword>